<dbReference type="Proteomes" id="UP000183407">
    <property type="component" value="Unassembled WGS sequence"/>
</dbReference>
<dbReference type="Gene3D" id="3.90.640.10">
    <property type="entry name" value="Actin, Chain A, domain 4"/>
    <property type="match status" value="1"/>
</dbReference>
<dbReference type="EMBL" id="FNTL01000004">
    <property type="protein sequence ID" value="SEE29453.1"/>
    <property type="molecule type" value="Genomic_DNA"/>
</dbReference>
<dbReference type="GO" id="GO:0140662">
    <property type="term" value="F:ATP-dependent protein folding chaperone"/>
    <property type="evidence" value="ECO:0007669"/>
    <property type="project" value="InterPro"/>
</dbReference>
<dbReference type="SUPFAM" id="SSF53067">
    <property type="entry name" value="Actin-like ATPase domain"/>
    <property type="match status" value="1"/>
</dbReference>
<feature type="compositionally biased region" description="Acidic residues" evidence="4">
    <location>
        <begin position="472"/>
        <end position="498"/>
    </location>
</feature>
<reference evidence="6" key="1">
    <citation type="submission" date="2016-10" db="EMBL/GenBank/DDBJ databases">
        <authorList>
            <person name="Varghese N."/>
        </authorList>
    </citation>
    <scope>NUCLEOTIDE SEQUENCE [LARGE SCALE GENOMIC DNA]</scope>
    <source>
        <strain evidence="6">DSM 44719</strain>
    </source>
</reference>
<proteinExistence type="predicted"/>
<accession>A0A1H5HN69</accession>
<dbReference type="GO" id="GO:0005524">
    <property type="term" value="F:ATP binding"/>
    <property type="evidence" value="ECO:0007669"/>
    <property type="project" value="UniProtKB-KW"/>
</dbReference>
<dbReference type="Gene3D" id="3.30.420.40">
    <property type="match status" value="2"/>
</dbReference>
<evidence type="ECO:0000256" key="2">
    <source>
        <dbReference type="ARBA" id="ARBA00022840"/>
    </source>
</evidence>
<dbReference type="RefSeq" id="WP_240319941.1">
    <property type="nucleotide sequence ID" value="NZ_FNTL01000004.1"/>
</dbReference>
<evidence type="ECO:0000313" key="5">
    <source>
        <dbReference type="EMBL" id="SEE29453.1"/>
    </source>
</evidence>
<dbReference type="AlphaFoldDB" id="A0A1H5HN69"/>
<feature type="compositionally biased region" description="Gly residues" evidence="4">
    <location>
        <begin position="512"/>
        <end position="523"/>
    </location>
</feature>
<evidence type="ECO:0000256" key="3">
    <source>
        <dbReference type="ARBA" id="ARBA00023186"/>
    </source>
</evidence>
<feature type="compositionally biased region" description="Low complexity" evidence="4">
    <location>
        <begin position="401"/>
        <end position="414"/>
    </location>
</feature>
<name>A0A1H5HN69_RHOJO</name>
<dbReference type="PANTHER" id="PTHR42749:SF1">
    <property type="entry name" value="CELL SHAPE-DETERMINING PROTEIN MREB"/>
    <property type="match status" value="1"/>
</dbReference>
<evidence type="ECO:0000313" key="6">
    <source>
        <dbReference type="Proteomes" id="UP000183407"/>
    </source>
</evidence>
<dbReference type="InterPro" id="IPR013126">
    <property type="entry name" value="Hsp_70_fam"/>
</dbReference>
<protein>
    <submittedName>
        <fullName evidence="5">Hsp70 protein</fullName>
    </submittedName>
</protein>
<dbReference type="InterPro" id="IPR043129">
    <property type="entry name" value="ATPase_NBD"/>
</dbReference>
<keyword evidence="3" id="KW-0143">Chaperone</keyword>
<evidence type="ECO:0000256" key="4">
    <source>
        <dbReference type="SAM" id="MobiDB-lite"/>
    </source>
</evidence>
<evidence type="ECO:0000256" key="1">
    <source>
        <dbReference type="ARBA" id="ARBA00022741"/>
    </source>
</evidence>
<keyword evidence="2" id="KW-0067">ATP-binding</keyword>
<sequence length="523" mass="54359">MRTSMGISMGSDSFVSAQMHDGSTARTKDYDGFTVVRHSAELALSSSSAPTLGALRTGPLPQGSIVFRDFIDRVGDPVPVIGDDGTRTPAVQLVATALDCLVRGRTPALDHVVVAAPAGWSGYAVEELEDEIRRWGLLQNRTVTVIPETTAALAWISEVERLDDYVTLLLCDVGAHSLDLTVVTRRGAAFGVVRSTRSTDFSGDHADRLLTGHVVGLVQNSHPDFDVDDPAHRGALTELASRCRTAKERLSQDTSAVVTVELPGVRRQIRVMRSEFEDAIRAPLTRAANTVARELERLADAGTPADAVVLLGGGAAVPLVTELLSTAADVPLVVAPEPASASARGAAVIAERASLERSGSRVTAPGPRVRPPAAPRPIATAESSRVLPPSASVGLLTQRSAPPAAVAPAPTGVPTKRKSGIRGWMVAASASVLVLLGVGAAATHMIGQDNSSSATTTTTTSSVEQASSADESAQDESVQDESVQDESVQDESVQDESVQDGSVQNQAPAQPMGGGAPGRAGPR</sequence>
<keyword evidence="1" id="KW-0547">Nucleotide-binding</keyword>
<feature type="region of interest" description="Disordered" evidence="4">
    <location>
        <begin position="356"/>
        <end position="387"/>
    </location>
</feature>
<dbReference type="CDD" id="cd10170">
    <property type="entry name" value="ASKHA_NBD_HSP70"/>
    <property type="match status" value="1"/>
</dbReference>
<organism evidence="5 6">
    <name type="scientific">Rhodococcus jostii</name>
    <dbReference type="NCBI Taxonomy" id="132919"/>
    <lineage>
        <taxon>Bacteria</taxon>
        <taxon>Bacillati</taxon>
        <taxon>Actinomycetota</taxon>
        <taxon>Actinomycetes</taxon>
        <taxon>Mycobacteriales</taxon>
        <taxon>Nocardiaceae</taxon>
        <taxon>Rhodococcus</taxon>
    </lineage>
</organism>
<feature type="compositionally biased region" description="Low complexity" evidence="4">
    <location>
        <begin position="451"/>
        <end position="471"/>
    </location>
</feature>
<feature type="region of interest" description="Disordered" evidence="4">
    <location>
        <begin position="449"/>
        <end position="523"/>
    </location>
</feature>
<dbReference type="PANTHER" id="PTHR42749">
    <property type="entry name" value="CELL SHAPE-DETERMINING PROTEIN MREB"/>
    <property type="match status" value="1"/>
</dbReference>
<dbReference type="Pfam" id="PF00012">
    <property type="entry name" value="HSP70"/>
    <property type="match status" value="1"/>
</dbReference>
<feature type="region of interest" description="Disordered" evidence="4">
    <location>
        <begin position="399"/>
        <end position="418"/>
    </location>
</feature>
<gene>
    <name evidence="5" type="ORF">SAMN04490220_7279</name>
</gene>